<keyword evidence="2" id="KW-0677">Repeat</keyword>
<dbReference type="InterPro" id="IPR011990">
    <property type="entry name" value="TPR-like_helical_dom_sf"/>
</dbReference>
<comment type="caution">
    <text evidence="4">The sequence shown here is derived from an EMBL/GenBank/DDBJ whole genome shotgun (WGS) entry which is preliminary data.</text>
</comment>
<dbReference type="SUPFAM" id="SSF81901">
    <property type="entry name" value="HCP-like"/>
    <property type="match status" value="1"/>
</dbReference>
<dbReference type="GO" id="GO:0005739">
    <property type="term" value="C:mitochondrion"/>
    <property type="evidence" value="ECO:0007669"/>
    <property type="project" value="TreeGrafter"/>
</dbReference>
<reference evidence="4 5" key="1">
    <citation type="journal article" date="2020" name="bioRxiv">
        <title>Sequence and annotation of 42 cannabis genomes reveals extensive copy number variation in cannabinoid synthesis and pathogen resistance genes.</title>
        <authorList>
            <person name="Mckernan K.J."/>
            <person name="Helbert Y."/>
            <person name="Kane L.T."/>
            <person name="Ebling H."/>
            <person name="Zhang L."/>
            <person name="Liu B."/>
            <person name="Eaton Z."/>
            <person name="Mclaughlin S."/>
            <person name="Kingan S."/>
            <person name="Baybayan P."/>
            <person name="Concepcion G."/>
            <person name="Jordan M."/>
            <person name="Riva A."/>
            <person name="Barbazuk W."/>
            <person name="Harkins T."/>
        </authorList>
    </citation>
    <scope>NUCLEOTIDE SEQUENCE [LARGE SCALE GENOMIC DNA]</scope>
    <source>
        <strain evidence="5">cv. Jamaican Lion 4</strain>
        <tissue evidence="4">Leaf</tissue>
    </source>
</reference>
<dbReference type="Pfam" id="PF01535">
    <property type="entry name" value="PPR"/>
    <property type="match status" value="3"/>
</dbReference>
<feature type="repeat" description="PPR" evidence="3">
    <location>
        <begin position="171"/>
        <end position="205"/>
    </location>
</feature>
<evidence type="ECO:0008006" key="6">
    <source>
        <dbReference type="Google" id="ProtNLM"/>
    </source>
</evidence>
<dbReference type="EMBL" id="JAATIP010000007">
    <property type="protein sequence ID" value="KAF4395198.1"/>
    <property type="molecule type" value="Genomic_DNA"/>
</dbReference>
<evidence type="ECO:0000313" key="4">
    <source>
        <dbReference type="EMBL" id="KAF4395198.1"/>
    </source>
</evidence>
<dbReference type="PANTHER" id="PTHR45717">
    <property type="entry name" value="OS12G0527900 PROTEIN"/>
    <property type="match status" value="1"/>
</dbReference>
<evidence type="ECO:0000256" key="1">
    <source>
        <dbReference type="ARBA" id="ARBA00007626"/>
    </source>
</evidence>
<organism evidence="4 5">
    <name type="scientific">Cannabis sativa</name>
    <name type="common">Hemp</name>
    <name type="synonym">Marijuana</name>
    <dbReference type="NCBI Taxonomy" id="3483"/>
    <lineage>
        <taxon>Eukaryota</taxon>
        <taxon>Viridiplantae</taxon>
        <taxon>Streptophyta</taxon>
        <taxon>Embryophyta</taxon>
        <taxon>Tracheophyta</taxon>
        <taxon>Spermatophyta</taxon>
        <taxon>Magnoliopsida</taxon>
        <taxon>eudicotyledons</taxon>
        <taxon>Gunneridae</taxon>
        <taxon>Pentapetalae</taxon>
        <taxon>rosids</taxon>
        <taxon>fabids</taxon>
        <taxon>Rosales</taxon>
        <taxon>Cannabaceae</taxon>
        <taxon>Cannabis</taxon>
    </lineage>
</organism>
<proteinExistence type="inferred from homology"/>
<evidence type="ECO:0000256" key="2">
    <source>
        <dbReference type="ARBA" id="ARBA00022737"/>
    </source>
</evidence>
<accession>A0A7J6HKI5</accession>
<dbReference type="PANTHER" id="PTHR45717:SF3">
    <property type="entry name" value="OS04G0544400 PROTEIN"/>
    <property type="match status" value="1"/>
</dbReference>
<dbReference type="PROSITE" id="PS51375">
    <property type="entry name" value="PPR"/>
    <property type="match status" value="1"/>
</dbReference>
<protein>
    <recommendedName>
        <fullName evidence="6">Pentatricopeptide repeat-containing protein</fullName>
    </recommendedName>
</protein>
<dbReference type="AlphaFoldDB" id="A0A7J6HKI5"/>
<dbReference type="Gene3D" id="1.25.40.10">
    <property type="entry name" value="Tetratricopeptide repeat domain"/>
    <property type="match status" value="2"/>
</dbReference>
<evidence type="ECO:0000256" key="3">
    <source>
        <dbReference type="PROSITE-ProRule" id="PRU00708"/>
    </source>
</evidence>
<comment type="similarity">
    <text evidence="1">Belongs to the PPR family. P subfamily.</text>
</comment>
<dbReference type="Proteomes" id="UP000525078">
    <property type="component" value="Unassembled WGS sequence"/>
</dbReference>
<evidence type="ECO:0000313" key="5">
    <source>
        <dbReference type="Proteomes" id="UP000525078"/>
    </source>
</evidence>
<dbReference type="InterPro" id="IPR002885">
    <property type="entry name" value="PPR_rpt"/>
</dbReference>
<dbReference type="FunFam" id="1.25.40.10:FF:000253">
    <property type="entry name" value="Pentatricopeptide repeat-containing protein"/>
    <property type="match status" value="1"/>
</dbReference>
<sequence>MLLQTCLQNPNVSSVSLSSSLSYSRSLPSRNPTCALRQSLNYHSFSLTCSISQVQSSTANFERRPPVKWIGIYKRISYMENPELGSGSVLNQWEKEQKLISKGDLCRVIKELRKYKSFERALEVYDWMNSRADRFRLSSSDVAIRLDLIAKVRGIDAAESLFLSLSETSKDKRMYGALLNVYARAKMKEKAESLFDQMRTLGHASHSIPFNVMMTLYMNLKEYEKVEFLVTEMVKKNISTMATMYIKMGQFGKAEEYLKELENKITGQNRIPYHYLLSLYGSVGNKEEIYRNLEKALSFVDRVVEVGGKPNSGTWETLAEGHAGVKKIPEALTYWKKAFAADGSNNWRPKPVYVSAFLDLCEQENDLESKEVLVRLMRDSGYLGGEWYASIAGLSLDANNDNEVAFEEGSFNTDDNDDKDNESEMVLNQLQGNQ</sequence>
<dbReference type="GO" id="GO:0003729">
    <property type="term" value="F:mRNA binding"/>
    <property type="evidence" value="ECO:0007669"/>
    <property type="project" value="UniProtKB-ARBA"/>
</dbReference>
<dbReference type="NCBIfam" id="TIGR00756">
    <property type="entry name" value="PPR"/>
    <property type="match status" value="1"/>
</dbReference>
<name>A0A7J6HKI5_CANSA</name>
<gene>
    <name evidence="4" type="ORF">F8388_001585</name>
</gene>